<evidence type="ECO:0000313" key="1">
    <source>
        <dbReference type="EMBL" id="KAH8100080.1"/>
    </source>
</evidence>
<accession>A0A8K0UND6</accession>
<comment type="caution">
    <text evidence="1">The sequence shown here is derived from an EMBL/GenBank/DDBJ whole genome shotgun (WGS) entry which is preliminary data.</text>
</comment>
<proteinExistence type="predicted"/>
<protein>
    <submittedName>
        <fullName evidence="1">Uncharacterized protein</fullName>
    </submittedName>
</protein>
<evidence type="ECO:0000313" key="2">
    <source>
        <dbReference type="Proteomes" id="UP000813824"/>
    </source>
</evidence>
<dbReference type="AlphaFoldDB" id="A0A8K0UND6"/>
<dbReference type="EMBL" id="JAEVFJ010000017">
    <property type="protein sequence ID" value="KAH8100080.1"/>
    <property type="molecule type" value="Genomic_DNA"/>
</dbReference>
<reference evidence="1" key="1">
    <citation type="journal article" date="2021" name="New Phytol.">
        <title>Evolutionary innovations through gain and loss of genes in the ectomycorrhizal Boletales.</title>
        <authorList>
            <person name="Wu G."/>
            <person name="Miyauchi S."/>
            <person name="Morin E."/>
            <person name="Kuo A."/>
            <person name="Drula E."/>
            <person name="Varga T."/>
            <person name="Kohler A."/>
            <person name="Feng B."/>
            <person name="Cao Y."/>
            <person name="Lipzen A."/>
            <person name="Daum C."/>
            <person name="Hundley H."/>
            <person name="Pangilinan J."/>
            <person name="Johnson J."/>
            <person name="Barry K."/>
            <person name="LaButti K."/>
            <person name="Ng V."/>
            <person name="Ahrendt S."/>
            <person name="Min B."/>
            <person name="Choi I.G."/>
            <person name="Park H."/>
            <person name="Plett J.M."/>
            <person name="Magnuson J."/>
            <person name="Spatafora J.W."/>
            <person name="Nagy L.G."/>
            <person name="Henrissat B."/>
            <person name="Grigoriev I.V."/>
            <person name="Yang Z.L."/>
            <person name="Xu J."/>
            <person name="Martin F.M."/>
        </authorList>
    </citation>
    <scope>NUCLEOTIDE SEQUENCE</scope>
    <source>
        <strain evidence="1">KKN 215</strain>
    </source>
</reference>
<sequence>MSSSLLFPSLGLVENPHQLCSLISTRICICGGSSQPTGTRHDHIYPSNDLSSSSPSHIIRSFIQVLPASGMALPRSEARWSEQGDFGSRVRHLTGYPIGYPRCPHFVEDEWVFHRLVNLPVLSGNLVVLTAPQRYRIIEMNHCISRWVLETALS</sequence>
<name>A0A8K0UND6_9AGAR</name>
<keyword evidence="2" id="KW-1185">Reference proteome</keyword>
<gene>
    <name evidence="1" type="ORF">BXZ70DRAFT_203997</name>
</gene>
<organism evidence="1 2">
    <name type="scientific">Cristinia sonorae</name>
    <dbReference type="NCBI Taxonomy" id="1940300"/>
    <lineage>
        <taxon>Eukaryota</taxon>
        <taxon>Fungi</taxon>
        <taxon>Dikarya</taxon>
        <taxon>Basidiomycota</taxon>
        <taxon>Agaricomycotina</taxon>
        <taxon>Agaricomycetes</taxon>
        <taxon>Agaricomycetidae</taxon>
        <taxon>Agaricales</taxon>
        <taxon>Pleurotineae</taxon>
        <taxon>Stephanosporaceae</taxon>
        <taxon>Cristinia</taxon>
    </lineage>
</organism>
<dbReference type="Proteomes" id="UP000813824">
    <property type="component" value="Unassembled WGS sequence"/>
</dbReference>